<dbReference type="InterPro" id="IPR051012">
    <property type="entry name" value="CellSynth/LPSAsmb/PSIAsmb"/>
</dbReference>
<dbReference type="InterPro" id="IPR019734">
    <property type="entry name" value="TPR_rpt"/>
</dbReference>
<protein>
    <submittedName>
        <fullName evidence="4">Tetratricopeptide (TPR) repeat protein</fullName>
    </submittedName>
</protein>
<dbReference type="PANTHER" id="PTHR45586:SF1">
    <property type="entry name" value="LIPOPOLYSACCHARIDE ASSEMBLY PROTEIN B"/>
    <property type="match status" value="1"/>
</dbReference>
<dbReference type="PROSITE" id="PS51257">
    <property type="entry name" value="PROKAR_LIPOPROTEIN"/>
    <property type="match status" value="1"/>
</dbReference>
<dbReference type="Pfam" id="PF13181">
    <property type="entry name" value="TPR_8"/>
    <property type="match status" value="1"/>
</dbReference>
<evidence type="ECO:0000256" key="1">
    <source>
        <dbReference type="ARBA" id="ARBA00022737"/>
    </source>
</evidence>
<reference evidence="4 5" key="1">
    <citation type="submission" date="2020-08" db="EMBL/GenBank/DDBJ databases">
        <title>The Agave Microbiome: Exploring the role of microbial communities in plant adaptations to desert environments.</title>
        <authorList>
            <person name="Partida-Martinez L.P."/>
        </authorList>
    </citation>
    <scope>NUCLEOTIDE SEQUENCE [LARGE SCALE GENOMIC DNA]</scope>
    <source>
        <strain evidence="4 5">AT3.2</strain>
    </source>
</reference>
<keyword evidence="1" id="KW-0677">Repeat</keyword>
<dbReference type="SUPFAM" id="SSF48452">
    <property type="entry name" value="TPR-like"/>
    <property type="match status" value="3"/>
</dbReference>
<keyword evidence="2" id="KW-0802">TPR repeat</keyword>
<dbReference type="SMART" id="SM00028">
    <property type="entry name" value="TPR"/>
    <property type="match status" value="6"/>
</dbReference>
<dbReference type="Pfam" id="PF13432">
    <property type="entry name" value="TPR_16"/>
    <property type="match status" value="3"/>
</dbReference>
<feature type="signal peptide" evidence="3">
    <location>
        <begin position="1"/>
        <end position="18"/>
    </location>
</feature>
<evidence type="ECO:0000313" key="5">
    <source>
        <dbReference type="Proteomes" id="UP000540787"/>
    </source>
</evidence>
<dbReference type="AlphaFoldDB" id="A0A7W9X009"/>
<sequence>MKNAFAIVTLSGLLTACAVVPQQHSVAADVQAASTPAVEPLLDDEAQAAKQKAEEEARLPKVEMTPVMLDQLLKAEFAFRNGDWQGPYLTVLSLAQQTRDPRLARRAAEMAVAAKQADDTLAAVRLWYRLDPESDEATQYFVGMVVTSEKIAELEPVFEERLREAPAARRGVLMFQVQQLLGRAKDKDAALAMLERLIEPYDKMMEARIVRAQIALVRGDKALARTYAQSALAAKPDAEIALLMLAQVTDDEAQVVAMMEKFLKTYPKANDVRAAYARVLVNRKDYPAARREFESLLKVQPDNAATLYALGILATQTDDAPGAETYFTRFVDVLGRNPNDERDPSRALLILSQLAEERGDLAGALLWLNKVPENTDEQTRFNAQLRRAHLTNKGGDLTAARALLAEVKPTEPARQAQLMAADAQLLRQANQLPEAYAVMEAAAQRFPKNPDLLYDFALLAEKMGKVDVMEAQLREVMAQAPDNHHAYNALGYSLAERNVRLQEAYGLIAKALEMAPDDPFIMDSMGWIHYRMGNLNEAEKFLRRAYGVRKDAEIGIHLGEVLWQKGDKSAAQALWRDARAKDPQNEALRETLTRLGLSL</sequence>
<keyword evidence="5" id="KW-1185">Reference proteome</keyword>
<accession>A0A7W9X009</accession>
<dbReference type="EMBL" id="JACHBX010000002">
    <property type="protein sequence ID" value="MBB6133988.1"/>
    <property type="molecule type" value="Genomic_DNA"/>
</dbReference>
<proteinExistence type="predicted"/>
<dbReference type="InterPro" id="IPR011990">
    <property type="entry name" value="TPR-like_helical_dom_sf"/>
</dbReference>
<dbReference type="PANTHER" id="PTHR45586">
    <property type="entry name" value="TPR REPEAT-CONTAINING PROTEIN PA4667"/>
    <property type="match status" value="1"/>
</dbReference>
<comment type="caution">
    <text evidence="4">The sequence shown here is derived from an EMBL/GenBank/DDBJ whole genome shotgun (WGS) entry which is preliminary data.</text>
</comment>
<evidence type="ECO:0000256" key="2">
    <source>
        <dbReference type="ARBA" id="ARBA00022803"/>
    </source>
</evidence>
<feature type="chain" id="PRO_5030559421" evidence="3">
    <location>
        <begin position="19"/>
        <end position="599"/>
    </location>
</feature>
<keyword evidence="3" id="KW-0732">Signal</keyword>
<gene>
    <name evidence="4" type="ORF">HD842_002130</name>
</gene>
<name>A0A7W9X009_9BURK</name>
<evidence type="ECO:0000313" key="4">
    <source>
        <dbReference type="EMBL" id="MBB6133988.1"/>
    </source>
</evidence>
<evidence type="ECO:0000256" key="3">
    <source>
        <dbReference type="SAM" id="SignalP"/>
    </source>
</evidence>
<dbReference type="Gene3D" id="1.25.40.10">
    <property type="entry name" value="Tetratricopeptide repeat domain"/>
    <property type="match status" value="3"/>
</dbReference>
<dbReference type="Proteomes" id="UP000540787">
    <property type="component" value="Unassembled WGS sequence"/>
</dbReference>
<organism evidence="4 5">
    <name type="scientific">Massilia aurea</name>
    <dbReference type="NCBI Taxonomy" id="373040"/>
    <lineage>
        <taxon>Bacteria</taxon>
        <taxon>Pseudomonadati</taxon>
        <taxon>Pseudomonadota</taxon>
        <taxon>Betaproteobacteria</taxon>
        <taxon>Burkholderiales</taxon>
        <taxon>Oxalobacteraceae</taxon>
        <taxon>Telluria group</taxon>
        <taxon>Massilia</taxon>
    </lineage>
</organism>
<dbReference type="RefSeq" id="WP_308638346.1">
    <property type="nucleotide sequence ID" value="NZ_JACHBX010000002.1"/>
</dbReference>